<proteinExistence type="predicted"/>
<evidence type="ECO:0000256" key="1">
    <source>
        <dbReference type="SAM" id="MobiDB-lite"/>
    </source>
</evidence>
<organism evidence="2 3">
    <name type="scientific">Sousa chinensis</name>
    <name type="common">Indo-pacific humpbacked dolphin</name>
    <name type="synonym">Steno chinensis</name>
    <dbReference type="NCBI Taxonomy" id="103600"/>
    <lineage>
        <taxon>Eukaryota</taxon>
        <taxon>Metazoa</taxon>
        <taxon>Chordata</taxon>
        <taxon>Craniata</taxon>
        <taxon>Vertebrata</taxon>
        <taxon>Euteleostomi</taxon>
        <taxon>Mammalia</taxon>
        <taxon>Eutheria</taxon>
        <taxon>Laurasiatheria</taxon>
        <taxon>Artiodactyla</taxon>
        <taxon>Whippomorpha</taxon>
        <taxon>Cetacea</taxon>
        <taxon>Odontoceti</taxon>
        <taxon>Delphinidae</taxon>
        <taxon>Sousa</taxon>
    </lineage>
</organism>
<dbReference type="AlphaFoldDB" id="A0A484GTL4"/>
<feature type="non-terminal residue" evidence="2">
    <location>
        <position position="43"/>
    </location>
</feature>
<dbReference type="EMBL" id="QWLN02004766">
    <property type="protein sequence ID" value="TEA38670.1"/>
    <property type="molecule type" value="Genomic_DNA"/>
</dbReference>
<keyword evidence="3" id="KW-1185">Reference proteome</keyword>
<protein>
    <submittedName>
        <fullName evidence="2">Uncharacterized protein</fullName>
    </submittedName>
</protein>
<evidence type="ECO:0000313" key="3">
    <source>
        <dbReference type="Proteomes" id="UP000295264"/>
    </source>
</evidence>
<evidence type="ECO:0000313" key="2">
    <source>
        <dbReference type="EMBL" id="TEA38670.1"/>
    </source>
</evidence>
<feature type="region of interest" description="Disordered" evidence="1">
    <location>
        <begin position="1"/>
        <end position="22"/>
    </location>
</feature>
<reference evidence="2 3" key="1">
    <citation type="journal article" date="2018" name="Genomics">
        <title>Molecular footprints of inshore aquatic adaptation in Indo-Pacific humpback dolphin (Sousa chinensis).</title>
        <authorList>
            <person name="Ming Y."/>
            <person name="Jian J."/>
            <person name="Yu F."/>
            <person name="Yu X."/>
            <person name="Wang J."/>
            <person name="Liu W."/>
        </authorList>
    </citation>
    <scope>NUCLEOTIDE SEQUENCE [LARGE SCALE GENOMIC DNA]</scope>
    <source>
        <strain evidence="2">MY-2018</strain>
        <tissue evidence="2">Skin</tissue>
    </source>
</reference>
<dbReference type="Proteomes" id="UP000295264">
    <property type="component" value="Unassembled WGS sequence"/>
</dbReference>
<sequence length="43" mass="4766">VKKHLPHSPQRTVTPMKSPLVHHLQPPSQALLSPLIQTQIPAL</sequence>
<accession>A0A484GTL4</accession>
<comment type="caution">
    <text evidence="2">The sequence shown here is derived from an EMBL/GenBank/DDBJ whole genome shotgun (WGS) entry which is preliminary data.</text>
</comment>
<feature type="non-terminal residue" evidence="2">
    <location>
        <position position="1"/>
    </location>
</feature>
<gene>
    <name evidence="2" type="ORF">DBR06_SOUSAS23510009</name>
</gene>
<name>A0A484GTL4_SOUCH</name>